<dbReference type="EMBL" id="JAWWNJ010000103">
    <property type="protein sequence ID" value="KAK6993192.1"/>
    <property type="molecule type" value="Genomic_DNA"/>
</dbReference>
<protein>
    <recommendedName>
        <fullName evidence="4">Protein kinase domain-containing protein</fullName>
    </recommendedName>
</protein>
<evidence type="ECO:0008006" key="4">
    <source>
        <dbReference type="Google" id="ProtNLM"/>
    </source>
</evidence>
<evidence type="ECO:0000256" key="1">
    <source>
        <dbReference type="SAM" id="MobiDB-lite"/>
    </source>
</evidence>
<feature type="compositionally biased region" description="Low complexity" evidence="1">
    <location>
        <begin position="359"/>
        <end position="381"/>
    </location>
</feature>
<sequence>MSNLLRVHLLPPRFRLAKRKESHTTSGWAPITPRQVSTTPTGYPVRWSIATNMAEQLIEAVSGDLDEEFKRAQTLSQPFEEVIADLQKSWNRDFGPRSKADYTAGLEDGPVAASKLLLIAAASILDAVGDATGHAPLTQWQQEYYLASCKMDNLLKSGDVVIVGDENKPATDLPQVLCSLGKRADLGSFKVEISPLSGQPKWWLVVNKGALYATVYKINWILFSGLTTFCVGYRQGDHMYWSAPLPNRRDAGDEFENETPETTKTVFGDNVHPGSQHDLLLLYVAVTARGAADKGIAWVQQAFPRLCNLQFKPPSEYEAPKPKPDCENPNAENQGFDSTGRDDIEREDPGPNDADDDNSAGGNSSDSSYSQSTSDSSNSSQIGQTVVMSGEHSLTGTWRGLLQQQGYTILIQDLLSDRYQCSVYGAELCQFGQTVSKVVVKMSTEPTALEKEYKAYSVLNKSMHGSIPTCYGLCMGANFTCLVTDWVSGQMRFNSLTRPERGAVYALVRRLHEAGWSHNDLVDPDCIRNILWNSDNRPMLIDLETARHHKCLGRGRCSELMQTQKVLKLSNYHVSIYARECVSQLRPL</sequence>
<feature type="compositionally biased region" description="Basic and acidic residues" evidence="1">
    <location>
        <begin position="339"/>
        <end position="349"/>
    </location>
</feature>
<dbReference type="Pfam" id="PF06293">
    <property type="entry name" value="Kdo"/>
    <property type="match status" value="1"/>
</dbReference>
<dbReference type="AlphaFoldDB" id="A0AAV9ZWD4"/>
<feature type="region of interest" description="Disordered" evidence="1">
    <location>
        <begin position="314"/>
        <end position="383"/>
    </location>
</feature>
<name>A0AAV9ZWD4_9AGAR</name>
<comment type="caution">
    <text evidence="2">The sequence shown here is derived from an EMBL/GenBank/DDBJ whole genome shotgun (WGS) entry which is preliminary data.</text>
</comment>
<gene>
    <name evidence="2" type="ORF">R3P38DRAFT_2656110</name>
</gene>
<keyword evidence="3" id="KW-1185">Reference proteome</keyword>
<evidence type="ECO:0000313" key="3">
    <source>
        <dbReference type="Proteomes" id="UP001362999"/>
    </source>
</evidence>
<proteinExistence type="predicted"/>
<dbReference type="InterPro" id="IPR011009">
    <property type="entry name" value="Kinase-like_dom_sf"/>
</dbReference>
<dbReference type="Proteomes" id="UP001362999">
    <property type="component" value="Unassembled WGS sequence"/>
</dbReference>
<dbReference type="SUPFAM" id="SSF56112">
    <property type="entry name" value="Protein kinase-like (PK-like)"/>
    <property type="match status" value="1"/>
</dbReference>
<organism evidence="2 3">
    <name type="scientific">Favolaschia claudopus</name>
    <dbReference type="NCBI Taxonomy" id="2862362"/>
    <lineage>
        <taxon>Eukaryota</taxon>
        <taxon>Fungi</taxon>
        <taxon>Dikarya</taxon>
        <taxon>Basidiomycota</taxon>
        <taxon>Agaricomycotina</taxon>
        <taxon>Agaricomycetes</taxon>
        <taxon>Agaricomycetidae</taxon>
        <taxon>Agaricales</taxon>
        <taxon>Marasmiineae</taxon>
        <taxon>Mycenaceae</taxon>
        <taxon>Favolaschia</taxon>
    </lineage>
</organism>
<evidence type="ECO:0000313" key="2">
    <source>
        <dbReference type="EMBL" id="KAK6993192.1"/>
    </source>
</evidence>
<accession>A0AAV9ZWD4</accession>
<reference evidence="2 3" key="1">
    <citation type="journal article" date="2024" name="J Genomics">
        <title>Draft genome sequencing and assembly of Favolaschia claudopus CIRM-BRFM 2984 isolated from oak limbs.</title>
        <authorList>
            <person name="Navarro D."/>
            <person name="Drula E."/>
            <person name="Chaduli D."/>
            <person name="Cazenave R."/>
            <person name="Ahrendt S."/>
            <person name="Wang J."/>
            <person name="Lipzen A."/>
            <person name="Daum C."/>
            <person name="Barry K."/>
            <person name="Grigoriev I.V."/>
            <person name="Favel A."/>
            <person name="Rosso M.N."/>
            <person name="Martin F."/>
        </authorList>
    </citation>
    <scope>NUCLEOTIDE SEQUENCE [LARGE SCALE GENOMIC DNA]</scope>
    <source>
        <strain evidence="2 3">CIRM-BRFM 2984</strain>
    </source>
</reference>